<keyword evidence="3" id="KW-1185">Reference proteome</keyword>
<feature type="region of interest" description="Disordered" evidence="1">
    <location>
        <begin position="1"/>
        <end position="23"/>
    </location>
</feature>
<dbReference type="RefSeq" id="XP_062794899.1">
    <property type="nucleotide sequence ID" value="XM_062938848.1"/>
</dbReference>
<sequence length="67" mass="6880">MSDTATDPNHILDPGGEIDGTTTIDLSEPWKKEVPGIPDGRVGDPSQIVSVLVGSAFVVPPCPAQGP</sequence>
<accession>A0ABZ1DA08</accession>
<proteinExistence type="predicted"/>
<dbReference type="Proteomes" id="UP001329825">
    <property type="component" value="Chromosome 10"/>
</dbReference>
<evidence type="ECO:0000313" key="3">
    <source>
        <dbReference type="Proteomes" id="UP001329825"/>
    </source>
</evidence>
<reference evidence="2 3" key="1">
    <citation type="submission" date="2024-01" db="EMBL/GenBank/DDBJ databases">
        <title>Comparative genomics of Cryptococcus and Kwoniella reveals pathogenesis evolution and contrasting modes of karyotype evolution via chromosome fusion or intercentromeric recombination.</title>
        <authorList>
            <person name="Coelho M.A."/>
            <person name="David-Palma M."/>
            <person name="Shea T."/>
            <person name="Bowers K."/>
            <person name="McGinley-Smith S."/>
            <person name="Mohammad A.W."/>
            <person name="Gnirke A."/>
            <person name="Yurkov A.M."/>
            <person name="Nowrousian M."/>
            <person name="Sun S."/>
            <person name="Cuomo C.A."/>
            <person name="Heitman J."/>
        </authorList>
    </citation>
    <scope>NUCLEOTIDE SEQUENCE [LARGE SCALE GENOMIC DNA]</scope>
    <source>
        <strain evidence="2">CBS 11374</strain>
    </source>
</reference>
<protein>
    <submittedName>
        <fullName evidence="2">Uncharacterized protein</fullName>
    </submittedName>
</protein>
<dbReference type="GeneID" id="87959284"/>
<name>A0ABZ1DA08_9TREE</name>
<evidence type="ECO:0000256" key="1">
    <source>
        <dbReference type="SAM" id="MobiDB-lite"/>
    </source>
</evidence>
<evidence type="ECO:0000313" key="2">
    <source>
        <dbReference type="EMBL" id="WRT70160.1"/>
    </source>
</evidence>
<organism evidence="2 3">
    <name type="scientific">Kwoniella shivajii</name>
    <dbReference type="NCBI Taxonomy" id="564305"/>
    <lineage>
        <taxon>Eukaryota</taxon>
        <taxon>Fungi</taxon>
        <taxon>Dikarya</taxon>
        <taxon>Basidiomycota</taxon>
        <taxon>Agaricomycotina</taxon>
        <taxon>Tremellomycetes</taxon>
        <taxon>Tremellales</taxon>
        <taxon>Cryptococcaceae</taxon>
        <taxon>Kwoniella</taxon>
    </lineage>
</organism>
<gene>
    <name evidence="2" type="ORF">IL334_007154</name>
</gene>
<dbReference type="EMBL" id="CP141890">
    <property type="protein sequence ID" value="WRT70160.1"/>
    <property type="molecule type" value="Genomic_DNA"/>
</dbReference>